<keyword evidence="11" id="KW-1185">Reference proteome</keyword>
<dbReference type="EC" id="5.6.2.4" evidence="5"/>
<evidence type="ECO:0000256" key="2">
    <source>
        <dbReference type="ARBA" id="ARBA00022741"/>
    </source>
</evidence>
<dbReference type="GO" id="GO:0005634">
    <property type="term" value="C:nucleus"/>
    <property type="evidence" value="ECO:0007669"/>
    <property type="project" value="TreeGrafter"/>
</dbReference>
<reference evidence="10" key="1">
    <citation type="submission" date="2022-05" db="EMBL/GenBank/DDBJ databases">
        <title>The Musa troglodytarum L. genome provides insights into the mechanism of non-climacteric behaviour and enrichment of carotenoids.</title>
        <authorList>
            <person name="Wang J."/>
        </authorList>
    </citation>
    <scope>NUCLEOTIDE SEQUENCE</scope>
    <source>
        <tissue evidence="10">Leaf</tissue>
    </source>
</reference>
<dbReference type="Pfam" id="PF00271">
    <property type="entry name" value="Helicase_C"/>
    <property type="match status" value="1"/>
</dbReference>
<dbReference type="SUPFAM" id="SSF46934">
    <property type="entry name" value="UBA-like"/>
    <property type="match status" value="1"/>
</dbReference>
<evidence type="ECO:0000256" key="6">
    <source>
        <dbReference type="SAM" id="MobiDB-lite"/>
    </source>
</evidence>
<evidence type="ECO:0000259" key="9">
    <source>
        <dbReference type="PROSITE" id="PS51194"/>
    </source>
</evidence>
<comment type="catalytic activity">
    <reaction evidence="4">
        <text>Couples ATP hydrolysis with the unwinding of duplex DNA by translocating in the 3'-5' direction.</text>
        <dbReference type="EC" id="5.6.2.4"/>
    </reaction>
</comment>
<evidence type="ECO:0000313" key="11">
    <source>
        <dbReference type="Proteomes" id="UP001055439"/>
    </source>
</evidence>
<dbReference type="GO" id="GO:0003676">
    <property type="term" value="F:nucleic acid binding"/>
    <property type="evidence" value="ECO:0007669"/>
    <property type="project" value="InterPro"/>
</dbReference>
<keyword evidence="3" id="KW-0067">ATP-binding</keyword>
<dbReference type="InterPro" id="IPR027417">
    <property type="entry name" value="P-loop_NTPase"/>
</dbReference>
<evidence type="ECO:0000259" key="7">
    <source>
        <dbReference type="PROSITE" id="PS50030"/>
    </source>
</evidence>
<dbReference type="InterPro" id="IPR001650">
    <property type="entry name" value="Helicase_C-like"/>
</dbReference>
<protein>
    <recommendedName>
        <fullName evidence="5">DNA 3'-5' helicase</fullName>
        <ecNumber evidence="5">5.6.2.4</ecNumber>
    </recommendedName>
</protein>
<keyword evidence="2" id="KW-0547">Nucleotide-binding</keyword>
<dbReference type="GO" id="GO:0000724">
    <property type="term" value="P:double-strand break repair via homologous recombination"/>
    <property type="evidence" value="ECO:0007669"/>
    <property type="project" value="TreeGrafter"/>
</dbReference>
<feature type="domain" description="Helicase ATP-binding" evidence="8">
    <location>
        <begin position="243"/>
        <end position="340"/>
    </location>
</feature>
<proteinExistence type="inferred from homology"/>
<dbReference type="PROSITE" id="PS51192">
    <property type="entry name" value="HELICASE_ATP_BIND_1"/>
    <property type="match status" value="1"/>
</dbReference>
<dbReference type="InterPro" id="IPR011545">
    <property type="entry name" value="DEAD/DEAH_box_helicase_dom"/>
</dbReference>
<organism evidence="10 11">
    <name type="scientific">Musa troglodytarum</name>
    <name type="common">fe'i banana</name>
    <dbReference type="NCBI Taxonomy" id="320322"/>
    <lineage>
        <taxon>Eukaryota</taxon>
        <taxon>Viridiplantae</taxon>
        <taxon>Streptophyta</taxon>
        <taxon>Embryophyta</taxon>
        <taxon>Tracheophyta</taxon>
        <taxon>Spermatophyta</taxon>
        <taxon>Magnoliopsida</taxon>
        <taxon>Liliopsida</taxon>
        <taxon>Zingiberales</taxon>
        <taxon>Musaceae</taxon>
        <taxon>Musa</taxon>
    </lineage>
</organism>
<dbReference type="Gene3D" id="3.40.50.300">
    <property type="entry name" value="P-loop containing nucleotide triphosphate hydrolases"/>
    <property type="match status" value="3"/>
</dbReference>
<feature type="compositionally biased region" description="Basic residues" evidence="6">
    <location>
        <begin position="696"/>
        <end position="713"/>
    </location>
</feature>
<dbReference type="PANTHER" id="PTHR13710:SF69">
    <property type="entry name" value="ATP-DEPENDENT DNA HELICASE Q-LIKE SIM"/>
    <property type="match status" value="1"/>
</dbReference>
<feature type="region of interest" description="Disordered" evidence="6">
    <location>
        <begin position="695"/>
        <end position="737"/>
    </location>
</feature>
<dbReference type="GO" id="GO:0005737">
    <property type="term" value="C:cytoplasm"/>
    <property type="evidence" value="ECO:0007669"/>
    <property type="project" value="TreeGrafter"/>
</dbReference>
<accession>A0A9E7H9I5</accession>
<dbReference type="InterPro" id="IPR014001">
    <property type="entry name" value="Helicase_ATP-bd"/>
</dbReference>
<evidence type="ECO:0000256" key="3">
    <source>
        <dbReference type="ARBA" id="ARBA00022840"/>
    </source>
</evidence>
<dbReference type="EMBL" id="CP097510">
    <property type="protein sequence ID" value="URE29340.1"/>
    <property type="molecule type" value="Genomic_DNA"/>
</dbReference>
<dbReference type="AlphaFoldDB" id="A0A9E7H9I5"/>
<dbReference type="GO" id="GO:0005694">
    <property type="term" value="C:chromosome"/>
    <property type="evidence" value="ECO:0007669"/>
    <property type="project" value="TreeGrafter"/>
</dbReference>
<dbReference type="OrthoDB" id="10261556at2759"/>
<comment type="similarity">
    <text evidence="1">Belongs to the helicase family. RecQ subfamily.</text>
</comment>
<evidence type="ECO:0000259" key="8">
    <source>
        <dbReference type="PROSITE" id="PS51192"/>
    </source>
</evidence>
<evidence type="ECO:0000256" key="1">
    <source>
        <dbReference type="ARBA" id="ARBA00005446"/>
    </source>
</evidence>
<dbReference type="PANTHER" id="PTHR13710">
    <property type="entry name" value="DNA HELICASE RECQ FAMILY MEMBER"/>
    <property type="match status" value="1"/>
</dbReference>
<dbReference type="InterPro" id="IPR015940">
    <property type="entry name" value="UBA"/>
</dbReference>
<dbReference type="PROSITE" id="PS51194">
    <property type="entry name" value="HELICASE_CTER"/>
    <property type="match status" value="1"/>
</dbReference>
<dbReference type="PROSITE" id="PS50030">
    <property type="entry name" value="UBA"/>
    <property type="match status" value="1"/>
</dbReference>
<sequence>MDGNAIASDYIVAKLIDMGFEFAKATEAIEVVGPSLDDAVEFILNGSCKSNNTGRAYHFLSCSTSQSFDEEYVPSHASKRMKQSNITDHLPPLCGTDKIATHNASGASFSGTGGTGRSKCRKLDQQTISNVCAASGLYSASKSAQQVPENDVNDTELVSRGNRRLQSHCLFNQEVELDWEQKIGDILKKHFGFFSLKGFQKKALEAWLANRDCLVLAATGSACFLGSGQPDSSVEYKAMCGMYKIVYVCPETILRLIEPLRRLAVNPGIALFAIDEVHCVSKWGHDFRPDYRRLHMLRENFNSCNLKSQQFDIPLMALTATATIPVKHSRTCSVSSYAKDFKDLIRNYTVPKMTSRKGHKNISYEKKDDSENYSSGYDISAEVESSLLDSEEDEDDNICDNYKINLTEDSSSLKENQLTVEYLEDELDIPYAVDDLDVSCGEFPGTSAAENLKTPGTFELYDIQGSLEGPTIIYVPTRKETLKIAEFLCKSGVRAAAYHAKLAKTHLRHVHDEFHQGSLQVVVATIAFGMGIDKSNVRRIIHYGWPQIRVWKLIIKKLVELGEMESLQIVGHTSDGYVYDTGNKMLKGRSNLRVVISRIREQSHKFATIDRLWWQGLARILENMGYIREGDNMVHVSIRFPELTEFGLRFLHFESEKDFFTHPEADMLLAATKEDQPYSTFSEWGRGWADPEIRRQRLQGKRHRRRKGRKHSQKYNEHNPSTVRGRLAAKLSKRTKH</sequence>
<dbReference type="InterPro" id="IPR009060">
    <property type="entry name" value="UBA-like_sf"/>
</dbReference>
<name>A0A9E7H9I5_9LILI</name>
<evidence type="ECO:0000256" key="4">
    <source>
        <dbReference type="ARBA" id="ARBA00034617"/>
    </source>
</evidence>
<gene>
    <name evidence="10" type="ORF">MUK42_17546</name>
</gene>
<evidence type="ECO:0000256" key="5">
    <source>
        <dbReference type="ARBA" id="ARBA00034808"/>
    </source>
</evidence>
<feature type="domain" description="UBA" evidence="7">
    <location>
        <begin position="1"/>
        <end position="46"/>
    </location>
</feature>
<dbReference type="GO" id="GO:0043138">
    <property type="term" value="F:3'-5' DNA helicase activity"/>
    <property type="evidence" value="ECO:0007669"/>
    <property type="project" value="UniProtKB-EC"/>
</dbReference>
<evidence type="ECO:0000313" key="10">
    <source>
        <dbReference type="EMBL" id="URE29340.1"/>
    </source>
</evidence>
<dbReference type="GO" id="GO:0005524">
    <property type="term" value="F:ATP binding"/>
    <property type="evidence" value="ECO:0007669"/>
    <property type="project" value="UniProtKB-KW"/>
</dbReference>
<dbReference type="SMART" id="SM00490">
    <property type="entry name" value="HELICc"/>
    <property type="match status" value="1"/>
</dbReference>
<dbReference type="Pfam" id="PF00270">
    <property type="entry name" value="DEAD"/>
    <property type="match status" value="1"/>
</dbReference>
<dbReference type="GO" id="GO:0009378">
    <property type="term" value="F:four-way junction helicase activity"/>
    <property type="evidence" value="ECO:0007669"/>
    <property type="project" value="TreeGrafter"/>
</dbReference>
<dbReference type="SUPFAM" id="SSF52540">
    <property type="entry name" value="P-loop containing nucleoside triphosphate hydrolases"/>
    <property type="match status" value="1"/>
</dbReference>
<dbReference type="Proteomes" id="UP001055439">
    <property type="component" value="Chromosome 8"/>
</dbReference>
<feature type="domain" description="Helicase C-terminal" evidence="9">
    <location>
        <begin position="459"/>
        <end position="607"/>
    </location>
</feature>